<accession>A0A084T0E7</accession>
<protein>
    <submittedName>
        <fullName evidence="2">Uncharacterized protein</fullName>
    </submittedName>
</protein>
<reference evidence="2 3" key="1">
    <citation type="submission" date="2014-07" db="EMBL/GenBank/DDBJ databases">
        <title>Draft Genome Sequence of Gephyronic Acid Producer, Cystobacter violaceus Strain Cb vi76.</title>
        <authorList>
            <person name="Stevens D.C."/>
            <person name="Young J."/>
            <person name="Carmichael R."/>
            <person name="Tan J."/>
            <person name="Taylor R.E."/>
        </authorList>
    </citation>
    <scope>NUCLEOTIDE SEQUENCE [LARGE SCALE GENOMIC DNA]</scope>
    <source>
        <strain evidence="2 3">Cb vi76</strain>
    </source>
</reference>
<dbReference type="EMBL" id="JPMI01000025">
    <property type="protein sequence ID" value="KFA94182.1"/>
    <property type="molecule type" value="Genomic_DNA"/>
</dbReference>
<dbReference type="Proteomes" id="UP000028547">
    <property type="component" value="Unassembled WGS sequence"/>
</dbReference>
<feature type="region of interest" description="Disordered" evidence="1">
    <location>
        <begin position="1"/>
        <end position="21"/>
    </location>
</feature>
<gene>
    <name evidence="2" type="ORF">Q664_04475</name>
</gene>
<proteinExistence type="predicted"/>
<evidence type="ECO:0000313" key="3">
    <source>
        <dbReference type="Proteomes" id="UP000028547"/>
    </source>
</evidence>
<evidence type="ECO:0000256" key="1">
    <source>
        <dbReference type="SAM" id="MobiDB-lite"/>
    </source>
</evidence>
<dbReference type="AlphaFoldDB" id="A0A084T0E7"/>
<evidence type="ECO:0000313" key="2">
    <source>
        <dbReference type="EMBL" id="KFA94182.1"/>
    </source>
</evidence>
<organism evidence="2 3">
    <name type="scientific">Archangium violaceum Cb vi76</name>
    <dbReference type="NCBI Taxonomy" id="1406225"/>
    <lineage>
        <taxon>Bacteria</taxon>
        <taxon>Pseudomonadati</taxon>
        <taxon>Myxococcota</taxon>
        <taxon>Myxococcia</taxon>
        <taxon>Myxococcales</taxon>
        <taxon>Cystobacterineae</taxon>
        <taxon>Archangiaceae</taxon>
        <taxon>Archangium</taxon>
    </lineage>
</organism>
<sequence>MPGYSGPVGEGSNGPGSTRDWHDHFRLLRHLQVPATALPTQQLREEPMVEHVVPLRFVQELLEEQVGVGSMTSPQVWVRPSHVTLWPSVAEQVVP</sequence>
<feature type="compositionally biased region" description="Gly residues" evidence="1">
    <location>
        <begin position="1"/>
        <end position="14"/>
    </location>
</feature>
<comment type="caution">
    <text evidence="2">The sequence shown here is derived from an EMBL/GenBank/DDBJ whole genome shotgun (WGS) entry which is preliminary data.</text>
</comment>
<name>A0A084T0E7_9BACT</name>